<feature type="transmembrane region" description="Helical" evidence="9">
    <location>
        <begin position="83"/>
        <end position="102"/>
    </location>
</feature>
<evidence type="ECO:0000256" key="6">
    <source>
        <dbReference type="ARBA" id="ARBA00023136"/>
    </source>
</evidence>
<dbReference type="PANTHER" id="PTHR31806:SF1">
    <property type="entry name" value="PURINE-CYTOSINE PERMEASE FCY2-RELATED"/>
    <property type="match status" value="1"/>
</dbReference>
<keyword evidence="11" id="KW-1185">Reference proteome</keyword>
<feature type="transmembrane region" description="Helical" evidence="9">
    <location>
        <begin position="286"/>
        <end position="304"/>
    </location>
</feature>
<feature type="transmembrane region" description="Helical" evidence="9">
    <location>
        <begin position="381"/>
        <end position="403"/>
    </location>
</feature>
<feature type="transmembrane region" description="Helical" evidence="9">
    <location>
        <begin position="220"/>
        <end position="239"/>
    </location>
</feature>
<protein>
    <recommendedName>
        <fullName evidence="12">Purine-cytosine permease</fullName>
    </recommendedName>
</protein>
<dbReference type="PANTHER" id="PTHR31806">
    <property type="entry name" value="PURINE-CYTOSINE PERMEASE FCY2-RELATED"/>
    <property type="match status" value="1"/>
</dbReference>
<reference evidence="10" key="1">
    <citation type="submission" date="2021-10" db="EMBL/GenBank/DDBJ databases">
        <title>De novo Genome Assembly of Clathrus columnatus (Basidiomycota, Fungi) Using Illumina and Nanopore Sequence Data.</title>
        <authorList>
            <person name="Ogiso-Tanaka E."/>
            <person name="Itagaki H."/>
            <person name="Hosoya T."/>
            <person name="Hosaka K."/>
        </authorList>
    </citation>
    <scope>NUCLEOTIDE SEQUENCE</scope>
    <source>
        <strain evidence="10">MO-923</strain>
    </source>
</reference>
<feature type="transmembrane region" description="Helical" evidence="9">
    <location>
        <begin position="424"/>
        <end position="449"/>
    </location>
</feature>
<evidence type="ECO:0000313" key="10">
    <source>
        <dbReference type="EMBL" id="GJJ09156.1"/>
    </source>
</evidence>
<keyword evidence="5 9" id="KW-1133">Transmembrane helix</keyword>
<dbReference type="Proteomes" id="UP001050691">
    <property type="component" value="Unassembled WGS sequence"/>
</dbReference>
<keyword evidence="6 7" id="KW-0472">Membrane</keyword>
<name>A0AAV5A9C8_9AGAM</name>
<evidence type="ECO:0000313" key="11">
    <source>
        <dbReference type="Proteomes" id="UP001050691"/>
    </source>
</evidence>
<organism evidence="10 11">
    <name type="scientific">Clathrus columnatus</name>
    <dbReference type="NCBI Taxonomy" id="1419009"/>
    <lineage>
        <taxon>Eukaryota</taxon>
        <taxon>Fungi</taxon>
        <taxon>Dikarya</taxon>
        <taxon>Basidiomycota</taxon>
        <taxon>Agaricomycotina</taxon>
        <taxon>Agaricomycetes</taxon>
        <taxon>Phallomycetidae</taxon>
        <taxon>Phallales</taxon>
        <taxon>Clathraceae</taxon>
        <taxon>Clathrus</taxon>
    </lineage>
</organism>
<dbReference type="AlphaFoldDB" id="A0AAV5A9C8"/>
<dbReference type="GO" id="GO:0022857">
    <property type="term" value="F:transmembrane transporter activity"/>
    <property type="evidence" value="ECO:0007669"/>
    <property type="project" value="InterPro"/>
</dbReference>
<feature type="transmembrane region" description="Helical" evidence="9">
    <location>
        <begin position="251"/>
        <end position="274"/>
    </location>
</feature>
<feature type="transmembrane region" description="Helical" evidence="9">
    <location>
        <begin position="150"/>
        <end position="172"/>
    </location>
</feature>
<evidence type="ECO:0008006" key="12">
    <source>
        <dbReference type="Google" id="ProtNLM"/>
    </source>
</evidence>
<comment type="subcellular location">
    <subcellularLocation>
        <location evidence="1">Membrane</location>
        <topology evidence="1">Multi-pass membrane protein</topology>
    </subcellularLocation>
</comment>
<evidence type="ECO:0000256" key="3">
    <source>
        <dbReference type="ARBA" id="ARBA00022448"/>
    </source>
</evidence>
<keyword evidence="3 7" id="KW-0813">Transport</keyword>
<comment type="similarity">
    <text evidence="2 7">Belongs to the purine-cytosine permease (2.A.39) family.</text>
</comment>
<keyword evidence="4 9" id="KW-0812">Transmembrane</keyword>
<dbReference type="GO" id="GO:0005886">
    <property type="term" value="C:plasma membrane"/>
    <property type="evidence" value="ECO:0007669"/>
    <property type="project" value="TreeGrafter"/>
</dbReference>
<accession>A0AAV5A9C8</accession>
<proteinExistence type="inferred from homology"/>
<evidence type="ECO:0000256" key="2">
    <source>
        <dbReference type="ARBA" id="ARBA00008974"/>
    </source>
</evidence>
<dbReference type="EMBL" id="BPWL01000004">
    <property type="protein sequence ID" value="GJJ09156.1"/>
    <property type="molecule type" value="Genomic_DNA"/>
</dbReference>
<dbReference type="Gene3D" id="1.10.4160.10">
    <property type="entry name" value="Hydantoin permease"/>
    <property type="match status" value="1"/>
</dbReference>
<feature type="region of interest" description="Disordered" evidence="8">
    <location>
        <begin position="1"/>
        <end position="21"/>
    </location>
</feature>
<evidence type="ECO:0000256" key="4">
    <source>
        <dbReference type="ARBA" id="ARBA00022692"/>
    </source>
</evidence>
<evidence type="ECO:0000256" key="1">
    <source>
        <dbReference type="ARBA" id="ARBA00004141"/>
    </source>
</evidence>
<dbReference type="Pfam" id="PF02133">
    <property type="entry name" value="Transp_cyt_pur"/>
    <property type="match status" value="1"/>
</dbReference>
<dbReference type="GO" id="GO:0000329">
    <property type="term" value="C:fungal-type vacuole membrane"/>
    <property type="evidence" value="ECO:0007669"/>
    <property type="project" value="TreeGrafter"/>
</dbReference>
<gene>
    <name evidence="10" type="ORF">Clacol_003378</name>
</gene>
<feature type="transmembrane region" description="Helical" evidence="9">
    <location>
        <begin position="345"/>
        <end position="369"/>
    </location>
</feature>
<sequence length="510" mass="55107">MSSPPSLYNEKTLKGSEQDSEVGNEFTIRELGAGAASNSTGILGRMWAVVKAIDKYGIEVRGIERVLPQEKVPPTSRDWWDNLWLWLAANCTISSLALGTLGPSTFGLSGKVSILAVIFFNLLSTFPVAFFSVFGAKLGLRQMTITRFSFGYWVALFPVVLNIIACLGWSTINTIVGAQALRAVSTTHQIPTAVAIIIISILSFLAPFFGYKVVHTYERYAWIPIAIIFLIMLGFSAKYMDLGSVTSDEDVTGSVLSFGAAIFGFGVGWCSYAADYTVHMSVDSSSTAIFLLNFLGLNIPLILVESLGAGLATVTREDWQTAFTDGGVGGLIGASLSPAKGFGKFCLVLTALSIVANSGTVVYIVLSIVGASHFESWLDTLLVILSYWLSIYCAILAEEHFIFRKGKWSNYNVDDYMDHTRLPLGVAAAVSLGVGIMGAVLGMAQTWYIGVIGAKSARKVGDPAFGGDLGFELSLGFTAITYPILRAIEIHFESPKRRGPARIQPYRTFC</sequence>
<evidence type="ECO:0000256" key="7">
    <source>
        <dbReference type="PIRNR" id="PIRNR002744"/>
    </source>
</evidence>
<dbReference type="PIRSF" id="PIRSF002744">
    <property type="entry name" value="Pur-cyt_permease"/>
    <property type="match status" value="1"/>
</dbReference>
<evidence type="ECO:0000256" key="5">
    <source>
        <dbReference type="ARBA" id="ARBA00022989"/>
    </source>
</evidence>
<dbReference type="InterPro" id="IPR001248">
    <property type="entry name" value="Pur-cyt_permease"/>
</dbReference>
<feature type="transmembrane region" description="Helical" evidence="9">
    <location>
        <begin position="114"/>
        <end position="138"/>
    </location>
</feature>
<comment type="caution">
    <text evidence="10">The sequence shown here is derived from an EMBL/GenBank/DDBJ whole genome shotgun (WGS) entry which is preliminary data.</text>
</comment>
<evidence type="ECO:0000256" key="9">
    <source>
        <dbReference type="SAM" id="Phobius"/>
    </source>
</evidence>
<dbReference type="InterPro" id="IPR026030">
    <property type="entry name" value="Pur-cyt_permease_Fcy2/21/22"/>
</dbReference>
<feature type="transmembrane region" description="Helical" evidence="9">
    <location>
        <begin position="193"/>
        <end position="214"/>
    </location>
</feature>
<evidence type="ECO:0000256" key="8">
    <source>
        <dbReference type="SAM" id="MobiDB-lite"/>
    </source>
</evidence>